<dbReference type="Gene3D" id="3.60.120.10">
    <property type="entry name" value="Anthranilate synthase"/>
    <property type="match status" value="1"/>
</dbReference>
<evidence type="ECO:0000259" key="2">
    <source>
        <dbReference type="Pfam" id="PF00117"/>
    </source>
</evidence>
<dbReference type="SUPFAM" id="SSF56322">
    <property type="entry name" value="ADC synthase"/>
    <property type="match status" value="1"/>
</dbReference>
<keyword evidence="1" id="KW-0315">Glutamine amidotransferase</keyword>
<gene>
    <name evidence="4" type="ORF">GCM10009830_19850</name>
</gene>
<dbReference type="InterPro" id="IPR017926">
    <property type="entry name" value="GATASE"/>
</dbReference>
<evidence type="ECO:0000313" key="5">
    <source>
        <dbReference type="Proteomes" id="UP001499851"/>
    </source>
</evidence>
<dbReference type="InterPro" id="IPR006221">
    <property type="entry name" value="TrpG/PapA_dom"/>
</dbReference>
<dbReference type="EMBL" id="BAAAQF010000005">
    <property type="protein sequence ID" value="GAA1673562.1"/>
    <property type="molecule type" value="Genomic_DNA"/>
</dbReference>
<evidence type="ECO:0008006" key="6">
    <source>
        <dbReference type="Google" id="ProtNLM"/>
    </source>
</evidence>
<dbReference type="SUPFAM" id="SSF52317">
    <property type="entry name" value="Class I glutamine amidotransferase-like"/>
    <property type="match status" value="1"/>
</dbReference>
<dbReference type="InterPro" id="IPR015890">
    <property type="entry name" value="Chorismate_C"/>
</dbReference>
<dbReference type="Proteomes" id="UP001499851">
    <property type="component" value="Unassembled WGS sequence"/>
</dbReference>
<dbReference type="Pfam" id="PF00117">
    <property type="entry name" value="GATase"/>
    <property type="match status" value="1"/>
</dbReference>
<feature type="domain" description="Glutamine amidotransferase" evidence="2">
    <location>
        <begin position="397"/>
        <end position="506"/>
    </location>
</feature>
<evidence type="ECO:0000313" key="4">
    <source>
        <dbReference type="EMBL" id="GAA1673562.1"/>
    </source>
</evidence>
<dbReference type="PRINTS" id="PR00096">
    <property type="entry name" value="GATASE"/>
</dbReference>
<name>A0ABN2GNS3_9ACTN</name>
<sequence>MCLGDEREVGFECLRVRLEQGGVGGVGVFLCLRGRVRHQEGGAEHGCAGQPSEEALRGGTAADRMMSHRIVPVHVGRSSNVHREHIQTNRTLQIEAVLRQDTGGNPRLLGAARASVFTAREVVREEPAGRLSFGGRQSYERAFTDSPSALYERVLAANPAPYAAHLNLGRAEHLVIVSPELFVRSRGRRIESAPIAGTAARGANAIEDFQILRDLLLSDKADSELVMCTDVDRNDKSLVCEPGSVQVIAHRDVETTPRLMHTVEHITGTLRDGYSALDAFISHMWAVTVTGAPKIGAMQFIEATETSARGWYAGAFGAFLCNGDMDFGITIRAVHLVDGMARVRAGNSLLARSVTAYEEAECALKAAALLDAIDQHPGGPDLEVPPDPPTPQGLRVLIVDHEDSFVHTLADYFRRAGCDTTTIRSDRGTGIAEAFLDQASPDLIVLSPGPGSPGEFGTGRVLAYATSRRIPVFGVCLGMQAIGEYLGAELKPLPAPAHGVRSAVSRIDASESNRLAADGPRGLDAAS</sequence>
<dbReference type="InterPro" id="IPR019999">
    <property type="entry name" value="Anth_synth_I-like"/>
</dbReference>
<dbReference type="CDD" id="cd01743">
    <property type="entry name" value="GATase1_Anthranilate_Synthase"/>
    <property type="match status" value="1"/>
</dbReference>
<keyword evidence="5" id="KW-1185">Reference proteome</keyword>
<dbReference type="PRINTS" id="PR00097">
    <property type="entry name" value="ANTSNTHASEII"/>
</dbReference>
<dbReference type="InterPro" id="IPR029062">
    <property type="entry name" value="Class_I_gatase-like"/>
</dbReference>
<dbReference type="PANTHER" id="PTHR11236:SF9">
    <property type="entry name" value="ANTHRANILATE SYNTHASE COMPONENT 1"/>
    <property type="match status" value="1"/>
</dbReference>
<evidence type="ECO:0000256" key="1">
    <source>
        <dbReference type="ARBA" id="ARBA00022962"/>
    </source>
</evidence>
<protein>
    <recommendedName>
        <fullName evidence="6">Anthranilate synthase</fullName>
    </recommendedName>
</protein>
<proteinExistence type="predicted"/>
<comment type="caution">
    <text evidence="4">The sequence shown here is derived from an EMBL/GenBank/DDBJ whole genome shotgun (WGS) entry which is preliminary data.</text>
</comment>
<dbReference type="Pfam" id="PF00425">
    <property type="entry name" value="Chorismate_bind"/>
    <property type="match status" value="1"/>
</dbReference>
<dbReference type="PROSITE" id="PS51273">
    <property type="entry name" value="GATASE_TYPE_1"/>
    <property type="match status" value="1"/>
</dbReference>
<organism evidence="4 5">
    <name type="scientific">Glycomyces endophyticus</name>
    <dbReference type="NCBI Taxonomy" id="480996"/>
    <lineage>
        <taxon>Bacteria</taxon>
        <taxon>Bacillati</taxon>
        <taxon>Actinomycetota</taxon>
        <taxon>Actinomycetes</taxon>
        <taxon>Glycomycetales</taxon>
        <taxon>Glycomycetaceae</taxon>
        <taxon>Glycomyces</taxon>
    </lineage>
</organism>
<dbReference type="InterPro" id="IPR005801">
    <property type="entry name" value="ADC_synthase"/>
</dbReference>
<reference evidence="4 5" key="1">
    <citation type="journal article" date="2019" name="Int. J. Syst. Evol. Microbiol.">
        <title>The Global Catalogue of Microorganisms (GCM) 10K type strain sequencing project: providing services to taxonomists for standard genome sequencing and annotation.</title>
        <authorList>
            <consortium name="The Broad Institute Genomics Platform"/>
            <consortium name="The Broad Institute Genome Sequencing Center for Infectious Disease"/>
            <person name="Wu L."/>
            <person name="Ma J."/>
        </authorList>
    </citation>
    <scope>NUCLEOTIDE SEQUENCE [LARGE SCALE GENOMIC DNA]</scope>
    <source>
        <strain evidence="4 5">JCM 16001</strain>
    </source>
</reference>
<accession>A0ABN2GNS3</accession>
<feature type="domain" description="Chorismate-utilising enzyme C-terminal" evidence="3">
    <location>
        <begin position="146"/>
        <end position="365"/>
    </location>
</feature>
<dbReference type="Gene3D" id="3.40.50.880">
    <property type="match status" value="1"/>
</dbReference>
<evidence type="ECO:0000259" key="3">
    <source>
        <dbReference type="Pfam" id="PF00425"/>
    </source>
</evidence>
<dbReference type="PANTHER" id="PTHR11236">
    <property type="entry name" value="AMINOBENZOATE/ANTHRANILATE SYNTHASE"/>
    <property type="match status" value="1"/>
</dbReference>